<dbReference type="HOGENOM" id="CLU_041940_0_1_1"/>
<feature type="compositionally biased region" description="Acidic residues" evidence="5">
    <location>
        <begin position="289"/>
        <end position="301"/>
    </location>
</feature>
<keyword evidence="2" id="KW-0677">Repeat</keyword>
<dbReference type="PANTHER" id="PTHR19854:SF1">
    <property type="entry name" value="GUANINE NUCLEOTIDE-BINDING PROTEIN SUBUNIT BETA-LIKE PROTEIN 1"/>
    <property type="match status" value="1"/>
</dbReference>
<dbReference type="AlphaFoldDB" id="J5R9T8"/>
<dbReference type="InterPro" id="IPR015943">
    <property type="entry name" value="WD40/YVTN_repeat-like_dom_sf"/>
</dbReference>
<protein>
    <recommendedName>
        <fullName evidence="4">ASTRA-associated protein 1</fullName>
    </recommendedName>
</protein>
<name>J5R9T8_TRIAS</name>
<dbReference type="Pfam" id="PF00400">
    <property type="entry name" value="WD40"/>
    <property type="match status" value="2"/>
</dbReference>
<keyword evidence="1" id="KW-0853">WD repeat</keyword>
<dbReference type="InterPro" id="IPR011047">
    <property type="entry name" value="Quinoprotein_ADH-like_sf"/>
</dbReference>
<dbReference type="VEuPathDB" id="FungiDB:A1Q1_07425"/>
<comment type="caution">
    <text evidence="6">The sequence shown here is derived from an EMBL/GenBank/DDBJ whole genome shotgun (WGS) entry which is preliminary data.</text>
</comment>
<dbReference type="RefSeq" id="XP_014183136.1">
    <property type="nucleotide sequence ID" value="XM_014327661.1"/>
</dbReference>
<evidence type="ECO:0000256" key="5">
    <source>
        <dbReference type="SAM" id="MobiDB-lite"/>
    </source>
</evidence>
<evidence type="ECO:0000256" key="3">
    <source>
        <dbReference type="ARBA" id="ARBA00037931"/>
    </source>
</evidence>
<dbReference type="KEGG" id="tasa:A1Q1_07425"/>
<dbReference type="SMART" id="SM00320">
    <property type="entry name" value="WD40"/>
    <property type="match status" value="3"/>
</dbReference>
<organism evidence="6 7">
    <name type="scientific">Trichosporon asahii var. asahii (strain ATCC 90039 / CBS 2479 / JCM 2466 / KCTC 7840 / NBRC 103889/ NCYC 2677 / UAMH 7654)</name>
    <name type="common">Yeast</name>
    <dbReference type="NCBI Taxonomy" id="1186058"/>
    <lineage>
        <taxon>Eukaryota</taxon>
        <taxon>Fungi</taxon>
        <taxon>Dikarya</taxon>
        <taxon>Basidiomycota</taxon>
        <taxon>Agaricomycotina</taxon>
        <taxon>Tremellomycetes</taxon>
        <taxon>Trichosporonales</taxon>
        <taxon>Trichosporonaceae</taxon>
        <taxon>Trichosporon</taxon>
    </lineage>
</organism>
<dbReference type="SUPFAM" id="SSF50998">
    <property type="entry name" value="Quinoprotein alcohol dehydrogenase-like"/>
    <property type="match status" value="1"/>
</dbReference>
<reference evidence="6 7" key="1">
    <citation type="journal article" date="2012" name="Eukaryot. Cell">
        <title>Draft genome sequence of CBS 2479, the standard type strain of Trichosporon asahii.</title>
        <authorList>
            <person name="Yang R.Y."/>
            <person name="Li H.T."/>
            <person name="Zhu H."/>
            <person name="Zhou G.P."/>
            <person name="Wang M."/>
            <person name="Wang L."/>
        </authorList>
    </citation>
    <scope>NUCLEOTIDE SEQUENCE [LARGE SCALE GENOMIC DNA]</scope>
    <source>
        <strain evidence="7">ATCC 90039 / CBS 2479 / JCM 2466 / KCTC 7840 / NCYC 2677 / UAMH 7654</strain>
    </source>
</reference>
<evidence type="ECO:0000256" key="4">
    <source>
        <dbReference type="ARBA" id="ARBA00040563"/>
    </source>
</evidence>
<dbReference type="Gene3D" id="2.130.10.10">
    <property type="entry name" value="YVTN repeat-like/Quinoprotein amine dehydrogenase"/>
    <property type="match status" value="2"/>
</dbReference>
<evidence type="ECO:0000313" key="6">
    <source>
        <dbReference type="EMBL" id="EJT51453.1"/>
    </source>
</evidence>
<gene>
    <name evidence="6" type="ORF">A1Q1_07425</name>
</gene>
<dbReference type="Proteomes" id="UP000002748">
    <property type="component" value="Unassembled WGS sequence"/>
</dbReference>
<dbReference type="EMBL" id="ALBS01000057">
    <property type="protein sequence ID" value="EJT51453.1"/>
    <property type="molecule type" value="Genomic_DNA"/>
</dbReference>
<dbReference type="PANTHER" id="PTHR19854">
    <property type="entry name" value="TRANSDUCIN BETA-LIKE 3"/>
    <property type="match status" value="1"/>
</dbReference>
<evidence type="ECO:0000313" key="7">
    <source>
        <dbReference type="Proteomes" id="UP000002748"/>
    </source>
</evidence>
<feature type="region of interest" description="Disordered" evidence="5">
    <location>
        <begin position="289"/>
        <end position="309"/>
    </location>
</feature>
<evidence type="ECO:0000256" key="2">
    <source>
        <dbReference type="ARBA" id="ARBA00022737"/>
    </source>
</evidence>
<sequence length="326" mass="35140">MAPPPAPFHILRAHQAPVSCVSFTRGNALLLAGDQEGYVSVSDLGTRRVVAYWKAHEGGVLNVEELDGQILSALMALPNLVDSELIDIYAMPSGKRLHSKINYEAAAGKTETGNTRSGLVMAVALRVIGDRLALVSGYEDGRLEVWACDVTSLDKLWDGKASADSARPWQRLWTGKAHNEAPVDPAFTRAFTVSADHLLCRVDLGTILSGEPATVKVESYSTKQIGNSSVAVSHDGKVVAVGGWDGRIRLFSAATFKPLGSLSFHRESVQALAFARADAKLLTQDDTIELGESDSDDDDDDGVPRDQWLASGGKDRRIALWGLKKF</sequence>
<evidence type="ECO:0000256" key="1">
    <source>
        <dbReference type="ARBA" id="ARBA00022574"/>
    </source>
</evidence>
<dbReference type="OrthoDB" id="7668193at2759"/>
<accession>J5R9T8</accession>
<proteinExistence type="inferred from homology"/>
<dbReference type="InterPro" id="IPR001680">
    <property type="entry name" value="WD40_rpt"/>
</dbReference>
<comment type="similarity">
    <text evidence="3">Belongs to the WD repeat ASA1 family.</text>
</comment>
<dbReference type="GeneID" id="25990937"/>